<dbReference type="InterPro" id="IPR024768">
    <property type="entry name" value="Marf1"/>
</dbReference>
<dbReference type="OrthoDB" id="1098388at2759"/>
<evidence type="ECO:0000313" key="1">
    <source>
        <dbReference type="EMBL" id="VVB06504.1"/>
    </source>
</evidence>
<evidence type="ECO:0000313" key="2">
    <source>
        <dbReference type="Proteomes" id="UP000489600"/>
    </source>
</evidence>
<protein>
    <recommendedName>
        <fullName evidence="3">NYN domain-containing protein</fullName>
    </recommendedName>
</protein>
<organism evidence="1 2">
    <name type="scientific">Arabis nemorensis</name>
    <dbReference type="NCBI Taxonomy" id="586526"/>
    <lineage>
        <taxon>Eukaryota</taxon>
        <taxon>Viridiplantae</taxon>
        <taxon>Streptophyta</taxon>
        <taxon>Embryophyta</taxon>
        <taxon>Tracheophyta</taxon>
        <taxon>Spermatophyta</taxon>
        <taxon>Magnoliopsida</taxon>
        <taxon>eudicotyledons</taxon>
        <taxon>Gunneridae</taxon>
        <taxon>Pentapetalae</taxon>
        <taxon>rosids</taxon>
        <taxon>malvids</taxon>
        <taxon>Brassicales</taxon>
        <taxon>Brassicaceae</taxon>
        <taxon>Arabideae</taxon>
        <taxon>Arabis</taxon>
    </lineage>
</organism>
<dbReference type="GO" id="GO:0010468">
    <property type="term" value="P:regulation of gene expression"/>
    <property type="evidence" value="ECO:0007669"/>
    <property type="project" value="InterPro"/>
</dbReference>
<dbReference type="PANTHER" id="PTHR14379:SF19">
    <property type="entry name" value="ENDONUCLEASE OR GLYCOSYL HYDROLASE-RELATED"/>
    <property type="match status" value="1"/>
</dbReference>
<dbReference type="GO" id="GO:0005777">
    <property type="term" value="C:peroxisome"/>
    <property type="evidence" value="ECO:0007669"/>
    <property type="project" value="InterPro"/>
</dbReference>
<dbReference type="Proteomes" id="UP000489600">
    <property type="component" value="Unassembled WGS sequence"/>
</dbReference>
<name>A0A565BYT6_9BRAS</name>
<evidence type="ECO:0008006" key="3">
    <source>
        <dbReference type="Google" id="ProtNLM"/>
    </source>
</evidence>
<dbReference type="CDD" id="cd10910">
    <property type="entry name" value="PIN_limkain_b1_N_like"/>
    <property type="match status" value="1"/>
</dbReference>
<keyword evidence="2" id="KW-1185">Reference proteome</keyword>
<sequence length="359" mass="40231">MLENIYAVTEMILPPANIVAICESDFGHLFRDMGYNFLHPFPCGNDFHSFLAHHLSLSPGEVEPVESPAYWDCFVCDRDPPSQGFETLIAHLSSEEHQEEMALELLALESQLTVAPLPSTVAPLDPPSTVAPLDPPPFMVNGREYVPIQIPSGSPEMDMEDVSVFRAVSHGPPPFMPLPEIDKEAVTSVFWDISECPVPCGFDARLAGPHIKRYLKNEGYAGPLTITAVGIRLTHVLEGSREMMSLMYRSINSNPPPANIMVIANPNFVRRRISAVKRVNGFAPNHASQGFEDFTTHLASRAHERKMLDCVPRNVRLSKKQPLNASYHRQRATVRMRVRRRRVDWAMVLFFSKGISYGE</sequence>
<gene>
    <name evidence="1" type="ORF">ANE_LOCUS16948</name>
</gene>
<accession>A0A565BYT6</accession>
<proteinExistence type="predicted"/>
<reference evidence="1" key="1">
    <citation type="submission" date="2019-07" db="EMBL/GenBank/DDBJ databases">
        <authorList>
            <person name="Dittberner H."/>
        </authorList>
    </citation>
    <scope>NUCLEOTIDE SEQUENCE [LARGE SCALE GENOMIC DNA]</scope>
</reference>
<comment type="caution">
    <text evidence="1">The sequence shown here is derived from an EMBL/GenBank/DDBJ whole genome shotgun (WGS) entry which is preliminary data.</text>
</comment>
<dbReference type="EMBL" id="CABITT030000005">
    <property type="protein sequence ID" value="VVB06504.1"/>
    <property type="molecule type" value="Genomic_DNA"/>
</dbReference>
<dbReference type="PANTHER" id="PTHR14379">
    <property type="entry name" value="LIMKAIN B LKAP"/>
    <property type="match status" value="1"/>
</dbReference>
<dbReference type="AlphaFoldDB" id="A0A565BYT6"/>